<evidence type="ECO:0000256" key="5">
    <source>
        <dbReference type="ARBA" id="ARBA00022705"/>
    </source>
</evidence>
<evidence type="ECO:0000256" key="3">
    <source>
        <dbReference type="ARBA" id="ARBA00022679"/>
    </source>
</evidence>
<dbReference type="NCBIfam" id="NF005846">
    <property type="entry name" value="PRK07764.1-6"/>
    <property type="match status" value="1"/>
</dbReference>
<feature type="compositionally biased region" description="Acidic residues" evidence="12">
    <location>
        <begin position="826"/>
        <end position="846"/>
    </location>
</feature>
<dbReference type="EC" id="2.7.7.7" evidence="2"/>
<keyword evidence="6" id="KW-0479">Metal-binding</keyword>
<evidence type="ECO:0000256" key="7">
    <source>
        <dbReference type="ARBA" id="ARBA00022741"/>
    </source>
</evidence>
<comment type="similarity">
    <text evidence="1">Belongs to the DnaX/STICHEL family.</text>
</comment>
<comment type="catalytic activity">
    <reaction evidence="11">
        <text>DNA(n) + a 2'-deoxyribonucleoside 5'-triphosphate = DNA(n+1) + diphosphate</text>
        <dbReference type="Rhea" id="RHEA:22508"/>
        <dbReference type="Rhea" id="RHEA-COMP:17339"/>
        <dbReference type="Rhea" id="RHEA-COMP:17340"/>
        <dbReference type="ChEBI" id="CHEBI:33019"/>
        <dbReference type="ChEBI" id="CHEBI:61560"/>
        <dbReference type="ChEBI" id="CHEBI:173112"/>
        <dbReference type="EC" id="2.7.7.7"/>
    </reaction>
</comment>
<dbReference type="SMART" id="SM00382">
    <property type="entry name" value="AAA"/>
    <property type="match status" value="1"/>
</dbReference>
<evidence type="ECO:0000256" key="9">
    <source>
        <dbReference type="ARBA" id="ARBA00022840"/>
    </source>
</evidence>
<dbReference type="RefSeq" id="WP_084147651.1">
    <property type="nucleotide sequence ID" value="NZ_CP028426.1"/>
</dbReference>
<evidence type="ECO:0000256" key="1">
    <source>
        <dbReference type="ARBA" id="ARBA00006360"/>
    </source>
</evidence>
<feature type="region of interest" description="Disordered" evidence="12">
    <location>
        <begin position="745"/>
        <end position="846"/>
    </location>
</feature>
<feature type="compositionally biased region" description="Low complexity" evidence="12">
    <location>
        <begin position="481"/>
        <end position="497"/>
    </location>
</feature>
<evidence type="ECO:0000256" key="4">
    <source>
        <dbReference type="ARBA" id="ARBA00022695"/>
    </source>
</evidence>
<protein>
    <recommendedName>
        <fullName evidence="2">DNA-directed DNA polymerase</fullName>
        <ecNumber evidence="2">2.7.7.7</ecNumber>
    </recommendedName>
</protein>
<dbReference type="Gene3D" id="1.10.8.60">
    <property type="match status" value="1"/>
</dbReference>
<dbReference type="NCBIfam" id="TIGR02397">
    <property type="entry name" value="dnaX_nterm"/>
    <property type="match status" value="1"/>
</dbReference>
<keyword evidence="8" id="KW-0862">Zinc</keyword>
<gene>
    <name evidence="14" type="ORF">C7K25_14000</name>
</gene>
<dbReference type="Pfam" id="PF22608">
    <property type="entry name" value="DNAX_ATPase_lid"/>
    <property type="match status" value="1"/>
</dbReference>
<dbReference type="InterPro" id="IPR045085">
    <property type="entry name" value="HLD_clamp_pol_III_gamma_tau"/>
</dbReference>
<keyword evidence="15" id="KW-1185">Reference proteome</keyword>
<evidence type="ECO:0000259" key="13">
    <source>
        <dbReference type="SMART" id="SM00382"/>
    </source>
</evidence>
<feature type="compositionally biased region" description="Polar residues" evidence="12">
    <location>
        <begin position="718"/>
        <end position="728"/>
    </location>
</feature>
<dbReference type="Proteomes" id="UP001170379">
    <property type="component" value="Unassembled WGS sequence"/>
</dbReference>
<keyword evidence="10" id="KW-0239">DNA-directed DNA polymerase</keyword>
<dbReference type="CDD" id="cd00009">
    <property type="entry name" value="AAA"/>
    <property type="match status" value="1"/>
</dbReference>
<feature type="compositionally biased region" description="Low complexity" evidence="12">
    <location>
        <begin position="457"/>
        <end position="473"/>
    </location>
</feature>
<dbReference type="EMBL" id="PXVD01000027">
    <property type="protein sequence ID" value="MDJ1372461.1"/>
    <property type="molecule type" value="Genomic_DNA"/>
</dbReference>
<dbReference type="PANTHER" id="PTHR11669">
    <property type="entry name" value="REPLICATION FACTOR C / DNA POLYMERASE III GAMMA-TAU SUBUNIT"/>
    <property type="match status" value="1"/>
</dbReference>
<feature type="compositionally biased region" description="Basic and acidic residues" evidence="12">
    <location>
        <begin position="799"/>
        <end position="810"/>
    </location>
</feature>
<keyword evidence="5" id="KW-0235">DNA replication</keyword>
<evidence type="ECO:0000256" key="2">
    <source>
        <dbReference type="ARBA" id="ARBA00012417"/>
    </source>
</evidence>
<comment type="caution">
    <text evidence="14">The sequence shown here is derived from an EMBL/GenBank/DDBJ whole genome shotgun (WGS) entry which is preliminary data.</text>
</comment>
<reference evidence="14" key="1">
    <citation type="submission" date="2018-03" db="EMBL/GenBank/DDBJ databases">
        <authorList>
            <person name="Nunes O.C."/>
            <person name="Lopes A.R."/>
            <person name="Froufe H."/>
            <person name="Munoz-Merida A."/>
            <person name="Barroso C."/>
            <person name="Egas C."/>
        </authorList>
    </citation>
    <scope>NUCLEOTIDE SEQUENCE</scope>
    <source>
        <strain evidence="14">ON4</strain>
    </source>
</reference>
<dbReference type="Pfam" id="PF13177">
    <property type="entry name" value="DNA_pol3_delta2"/>
    <property type="match status" value="1"/>
</dbReference>
<dbReference type="PANTHER" id="PTHR11669:SF0">
    <property type="entry name" value="PROTEIN STICHEL-LIKE 2"/>
    <property type="match status" value="1"/>
</dbReference>
<dbReference type="InterPro" id="IPR003593">
    <property type="entry name" value="AAA+_ATPase"/>
</dbReference>
<name>A0ABT7CB84_9MICO</name>
<feature type="region of interest" description="Disordered" evidence="12">
    <location>
        <begin position="625"/>
        <end position="732"/>
    </location>
</feature>
<evidence type="ECO:0000256" key="12">
    <source>
        <dbReference type="SAM" id="MobiDB-lite"/>
    </source>
</evidence>
<evidence type="ECO:0000313" key="15">
    <source>
        <dbReference type="Proteomes" id="UP001170379"/>
    </source>
</evidence>
<dbReference type="Pfam" id="PF12169">
    <property type="entry name" value="DNA_pol3_gamma3"/>
    <property type="match status" value="1"/>
</dbReference>
<evidence type="ECO:0000256" key="11">
    <source>
        <dbReference type="ARBA" id="ARBA00049244"/>
    </source>
</evidence>
<keyword evidence="4" id="KW-0548">Nucleotidyltransferase</keyword>
<organism evidence="14 15">
    <name type="scientific">Gulosibacter molinativorax</name>
    <dbReference type="NCBI Taxonomy" id="256821"/>
    <lineage>
        <taxon>Bacteria</taxon>
        <taxon>Bacillati</taxon>
        <taxon>Actinomycetota</taxon>
        <taxon>Actinomycetes</taxon>
        <taxon>Micrococcales</taxon>
        <taxon>Microbacteriaceae</taxon>
        <taxon>Gulosibacter</taxon>
    </lineage>
</organism>
<evidence type="ECO:0000256" key="6">
    <source>
        <dbReference type="ARBA" id="ARBA00022723"/>
    </source>
</evidence>
<feature type="region of interest" description="Disordered" evidence="12">
    <location>
        <begin position="382"/>
        <end position="531"/>
    </location>
</feature>
<dbReference type="SUPFAM" id="SSF48019">
    <property type="entry name" value="post-AAA+ oligomerization domain-like"/>
    <property type="match status" value="1"/>
</dbReference>
<feature type="compositionally biased region" description="Low complexity" evidence="12">
    <location>
        <begin position="393"/>
        <end position="434"/>
    </location>
</feature>
<evidence type="ECO:0000256" key="8">
    <source>
        <dbReference type="ARBA" id="ARBA00022833"/>
    </source>
</evidence>
<dbReference type="CDD" id="cd18137">
    <property type="entry name" value="HLD_clamp_pol_III_gamma_tau"/>
    <property type="match status" value="1"/>
</dbReference>
<dbReference type="InterPro" id="IPR022754">
    <property type="entry name" value="DNA_pol_III_gamma-3"/>
</dbReference>
<reference evidence="14" key="2">
    <citation type="journal article" date="2022" name="Sci. Rep.">
        <title>In silico prediction of the enzymes involved in the degradation of the herbicide molinate by Gulosibacter molinativorax ON4T.</title>
        <authorList>
            <person name="Lopes A.R."/>
            <person name="Bunin E."/>
            <person name="Viana A.T."/>
            <person name="Froufe H."/>
            <person name="Munoz-Merida A."/>
            <person name="Pinho D."/>
            <person name="Figueiredo J."/>
            <person name="Barroso C."/>
            <person name="Vaz-Moreira I."/>
            <person name="Bellanger X."/>
            <person name="Egas C."/>
            <person name="Nunes O.C."/>
        </authorList>
    </citation>
    <scope>NUCLEOTIDE SEQUENCE</scope>
    <source>
        <strain evidence="14">ON4</strain>
    </source>
</reference>
<dbReference type="SUPFAM" id="SSF52540">
    <property type="entry name" value="P-loop containing nucleoside triphosphate hydrolases"/>
    <property type="match status" value="1"/>
</dbReference>
<dbReference type="InterPro" id="IPR008921">
    <property type="entry name" value="DNA_pol3_clamp-load_cplx_C"/>
</dbReference>
<keyword evidence="3" id="KW-0808">Transferase</keyword>
<keyword evidence="9" id="KW-0067">ATP-binding</keyword>
<feature type="compositionally biased region" description="Low complexity" evidence="12">
    <location>
        <begin position="765"/>
        <end position="780"/>
    </location>
</feature>
<dbReference type="InterPro" id="IPR027417">
    <property type="entry name" value="P-loop_NTPase"/>
</dbReference>
<feature type="compositionally biased region" description="Low complexity" evidence="12">
    <location>
        <begin position="626"/>
        <end position="635"/>
    </location>
</feature>
<dbReference type="InterPro" id="IPR012763">
    <property type="entry name" value="DNA_pol_III_sug/sutau_N"/>
</dbReference>
<feature type="domain" description="AAA+ ATPase" evidence="13">
    <location>
        <begin position="36"/>
        <end position="180"/>
    </location>
</feature>
<sequence length="846" mass="88603">MVAALYRRYRPESFAEMIGQRQVTDPLMTALRTGRINHAYLFSGPRGCGKTSSARILARCLNCAEGPTPEPCGKCESCLELGRNGGGSIDVFEIDAASHGGVDDARELRERAVVAPTRDRYKIFIIDEAHMVTAAGFNALLKVVEEPPENVMFIFATTEPEKVIGTIRSRTHHFPFRLIPPAPMLEYVEEICAAEGVTAQPGVLPLVVRAGGGSARDTMSLLDQLIAGTDGSELEYGLATQLLGFTSQGLLNDAINAFAAGDAAEAYRSVDAVIQSGQDPRRYVEDLLERVRDLIIVRALGESASSVLRGAAPDDLEQMRGAAARFSPRALSQMADIVNETLTEMSGVTAPRVQLELMVARILVAMRADFAGGAAGFVEAGETPLGQGSQTSGRGAARPATPAGGAAQSAPSQASAPSRSSAPSPASAPSRASALANGPLGPSTSTAQPDVRPEQGPASPAADAAAAWDAVAPEPAPSADVSASRVEPSVSSASEPVSEPERASEPAQQQNQRRDETTNHPEQAVDPGSFDLSRVRAAWPEVLEQIARDGHPTSAAIVKQVIPTEFGAGEGAGKLRVEVPNRGVMDQLSRGREQGNAPANHLKTALGRVFGFDVVVYPRVLKDGETSAAPSTDAPPADPDRHRGAPSEPTGQRNPAGSTPAVRNEASAAAVATTHTERAPKTEPTSPSPAAKVATWDVVAIPGSEDGPGSGWDDLATESATPTEQSSEARIPEVIAAKTLAANEADTIERDSMAASVASKERSNSAAATAAPTQTTASAQELEPAPARRHPALATGSERYGESVIRERLGARFVSEEPIEILQETADPEEIPPPDDFDAPPPPEEY</sequence>
<accession>A0ABT7CB84</accession>
<dbReference type="InterPro" id="IPR050238">
    <property type="entry name" value="DNA_Rep/Repair_Clamp_Loader"/>
</dbReference>
<evidence type="ECO:0000256" key="10">
    <source>
        <dbReference type="ARBA" id="ARBA00022932"/>
    </source>
</evidence>
<evidence type="ECO:0000313" key="14">
    <source>
        <dbReference type="EMBL" id="MDJ1372461.1"/>
    </source>
</evidence>
<dbReference type="Gene3D" id="1.20.272.10">
    <property type="match status" value="1"/>
</dbReference>
<keyword evidence="7" id="KW-0547">Nucleotide-binding</keyword>
<dbReference type="Gene3D" id="3.40.50.300">
    <property type="entry name" value="P-loop containing nucleotide triphosphate hydrolases"/>
    <property type="match status" value="1"/>
</dbReference>
<proteinExistence type="inferred from homology"/>